<dbReference type="InterPro" id="IPR001451">
    <property type="entry name" value="Hexapep"/>
</dbReference>
<keyword evidence="1 4" id="KW-0808">Transferase</keyword>
<dbReference type="OrthoDB" id="272049at2"/>
<dbReference type="Pfam" id="PF00132">
    <property type="entry name" value="Hexapep"/>
    <property type="match status" value="1"/>
</dbReference>
<keyword evidence="3" id="KW-0012">Acyltransferase</keyword>
<evidence type="ECO:0000313" key="4">
    <source>
        <dbReference type="EMBL" id="RDU63235.1"/>
    </source>
</evidence>
<dbReference type="PROSITE" id="PS00101">
    <property type="entry name" value="HEXAPEP_TRANSFERASES"/>
    <property type="match status" value="1"/>
</dbReference>
<evidence type="ECO:0000256" key="1">
    <source>
        <dbReference type="ARBA" id="ARBA00022679"/>
    </source>
</evidence>
<dbReference type="GO" id="GO:0016746">
    <property type="term" value="F:acyltransferase activity"/>
    <property type="evidence" value="ECO:0007669"/>
    <property type="project" value="UniProtKB-KW"/>
</dbReference>
<keyword evidence="5" id="KW-1185">Reference proteome</keyword>
<keyword evidence="2" id="KW-0677">Repeat</keyword>
<dbReference type="PANTHER" id="PTHR23416:SF78">
    <property type="entry name" value="LIPOPOLYSACCHARIDE BIOSYNTHESIS O-ACETYL TRANSFERASE WBBJ-RELATED"/>
    <property type="match status" value="1"/>
</dbReference>
<dbReference type="InterPro" id="IPR051159">
    <property type="entry name" value="Hexapeptide_acetyltransf"/>
</dbReference>
<dbReference type="SUPFAM" id="SSF51161">
    <property type="entry name" value="Trimeric LpxA-like enzymes"/>
    <property type="match status" value="1"/>
</dbReference>
<reference evidence="4 5" key="1">
    <citation type="submission" date="2018-04" db="EMBL/GenBank/DDBJ databases">
        <title>Novel Campyloabacter and Helicobacter Species and Strains.</title>
        <authorList>
            <person name="Mannion A.J."/>
            <person name="Shen Z."/>
            <person name="Fox J.G."/>
        </authorList>
    </citation>
    <scope>NUCLEOTIDE SEQUENCE [LARGE SCALE GENOMIC DNA]</scope>
    <source>
        <strain evidence="4 5">MIT 99-5101</strain>
    </source>
</reference>
<dbReference type="PANTHER" id="PTHR23416">
    <property type="entry name" value="SIALIC ACID SYNTHASE-RELATED"/>
    <property type="match status" value="1"/>
</dbReference>
<gene>
    <name evidence="4" type="ORF">CQA43_03645</name>
</gene>
<dbReference type="Gene3D" id="2.160.10.10">
    <property type="entry name" value="Hexapeptide repeat proteins"/>
    <property type="match status" value="1"/>
</dbReference>
<sequence length="201" mass="21949">MKNKNILKQKRKIFSFFSYLRDRKKIKYNRVLPLNEYLSNRWEKANYLQWGEGSNCYDNVYVFGDVQVGENTFVGPFCILDGGGGLRIGKFCSISAGVQIYTHNSVQWSHQGGGSLEYAPVVIEDYCYIGPNSVISMGVTIGKGAIVGACSFVNKNVPPYTKVAGCPARIISTNIGGNMKDINPLVCGGGGFLKSPSPLVA</sequence>
<dbReference type="Proteomes" id="UP000256650">
    <property type="component" value="Unassembled WGS sequence"/>
</dbReference>
<comment type="caution">
    <text evidence="4">The sequence shown here is derived from an EMBL/GenBank/DDBJ whole genome shotgun (WGS) entry which is preliminary data.</text>
</comment>
<evidence type="ECO:0000256" key="2">
    <source>
        <dbReference type="ARBA" id="ARBA00022737"/>
    </source>
</evidence>
<dbReference type="Pfam" id="PF14602">
    <property type="entry name" value="Hexapep_2"/>
    <property type="match status" value="1"/>
</dbReference>
<dbReference type="InterPro" id="IPR011004">
    <property type="entry name" value="Trimer_LpxA-like_sf"/>
</dbReference>
<dbReference type="InterPro" id="IPR018357">
    <property type="entry name" value="Hexapep_transf_CS"/>
</dbReference>
<name>A0A3D8IDY0_9HELI</name>
<proteinExistence type="predicted"/>
<dbReference type="RefSeq" id="WP_115551265.1">
    <property type="nucleotide sequence ID" value="NZ_CAOWGM010000002.1"/>
</dbReference>
<protein>
    <submittedName>
        <fullName evidence="4">Acetyltransferase</fullName>
    </submittedName>
</protein>
<organism evidence="4 5">
    <name type="scientific">Helicobacter ganmani</name>
    <dbReference type="NCBI Taxonomy" id="60246"/>
    <lineage>
        <taxon>Bacteria</taxon>
        <taxon>Pseudomonadati</taxon>
        <taxon>Campylobacterota</taxon>
        <taxon>Epsilonproteobacteria</taxon>
        <taxon>Campylobacterales</taxon>
        <taxon>Helicobacteraceae</taxon>
        <taxon>Helicobacter</taxon>
    </lineage>
</organism>
<dbReference type="CDD" id="cd04647">
    <property type="entry name" value="LbH_MAT_like"/>
    <property type="match status" value="1"/>
</dbReference>
<evidence type="ECO:0000256" key="3">
    <source>
        <dbReference type="ARBA" id="ARBA00023315"/>
    </source>
</evidence>
<accession>A0A3D8IDY0</accession>
<dbReference type="GeneID" id="82535376"/>
<dbReference type="EMBL" id="NXLS01000003">
    <property type="protein sequence ID" value="RDU63235.1"/>
    <property type="molecule type" value="Genomic_DNA"/>
</dbReference>
<evidence type="ECO:0000313" key="5">
    <source>
        <dbReference type="Proteomes" id="UP000256650"/>
    </source>
</evidence>
<dbReference type="AlphaFoldDB" id="A0A3D8IDY0"/>